<comment type="caution">
    <text evidence="1">The sequence shown here is derived from an EMBL/GenBank/DDBJ whole genome shotgun (WGS) entry which is preliminary data.</text>
</comment>
<name>A0AAE1HL36_9NEOP</name>
<reference evidence="1" key="1">
    <citation type="submission" date="2021-07" db="EMBL/GenBank/DDBJ databases">
        <authorList>
            <person name="Catto M.A."/>
            <person name="Jacobson A."/>
            <person name="Kennedy G."/>
            <person name="Labadie P."/>
            <person name="Hunt B.G."/>
            <person name="Srinivasan R."/>
        </authorList>
    </citation>
    <scope>NUCLEOTIDE SEQUENCE</scope>
    <source>
        <strain evidence="1">PL_HMW_Pooled</strain>
        <tissue evidence="1">Head</tissue>
    </source>
</reference>
<evidence type="ECO:0000313" key="1">
    <source>
        <dbReference type="EMBL" id="KAK3923335.1"/>
    </source>
</evidence>
<accession>A0AAE1HL36</accession>
<gene>
    <name evidence="1" type="ORF">KUF71_000417</name>
</gene>
<proteinExistence type="predicted"/>
<dbReference type="Proteomes" id="UP001219518">
    <property type="component" value="Unassembled WGS sequence"/>
</dbReference>
<keyword evidence="2" id="KW-1185">Reference proteome</keyword>
<dbReference type="AlphaFoldDB" id="A0AAE1HL36"/>
<protein>
    <submittedName>
        <fullName evidence="1">Myoglobin</fullName>
    </submittedName>
</protein>
<organism evidence="1 2">
    <name type="scientific">Frankliniella fusca</name>
    <dbReference type="NCBI Taxonomy" id="407009"/>
    <lineage>
        <taxon>Eukaryota</taxon>
        <taxon>Metazoa</taxon>
        <taxon>Ecdysozoa</taxon>
        <taxon>Arthropoda</taxon>
        <taxon>Hexapoda</taxon>
        <taxon>Insecta</taxon>
        <taxon>Pterygota</taxon>
        <taxon>Neoptera</taxon>
        <taxon>Paraneoptera</taxon>
        <taxon>Thysanoptera</taxon>
        <taxon>Terebrantia</taxon>
        <taxon>Thripoidea</taxon>
        <taxon>Thripidae</taxon>
        <taxon>Frankliniella</taxon>
    </lineage>
</organism>
<reference evidence="1" key="2">
    <citation type="journal article" date="2023" name="BMC Genomics">
        <title>Pest status, molecular evolution, and epigenetic factors derived from the genome assembly of Frankliniella fusca, a thysanopteran phytovirus vector.</title>
        <authorList>
            <person name="Catto M.A."/>
            <person name="Labadie P.E."/>
            <person name="Jacobson A.L."/>
            <person name="Kennedy G.G."/>
            <person name="Srinivasan R."/>
            <person name="Hunt B.G."/>
        </authorList>
    </citation>
    <scope>NUCLEOTIDE SEQUENCE</scope>
    <source>
        <strain evidence="1">PL_HMW_Pooled</strain>
    </source>
</reference>
<sequence length="130" mass="15202">MCVSGWEKEAKRKRCALLYLRLQAEKRRLTVETYKKKVQKVQHHDTLGAWATTIPIAKDHDPEVFYDMFRVWPEAFDRLLALDVIFKRSLGGNRSALVGENYDSEIFSGIFHTKPPRSSAKFYNYKDFLA</sequence>
<dbReference type="EMBL" id="JAHWGI010001142">
    <property type="protein sequence ID" value="KAK3923335.1"/>
    <property type="molecule type" value="Genomic_DNA"/>
</dbReference>
<evidence type="ECO:0000313" key="2">
    <source>
        <dbReference type="Proteomes" id="UP001219518"/>
    </source>
</evidence>